<dbReference type="RefSeq" id="WP_145370508.1">
    <property type="nucleotide sequence ID" value="NZ_CP036275.1"/>
</dbReference>
<reference evidence="2 3" key="1">
    <citation type="submission" date="2019-02" db="EMBL/GenBank/DDBJ databases">
        <title>Deep-cultivation of Planctomycetes and their phenomic and genomic characterization uncovers novel biology.</title>
        <authorList>
            <person name="Wiegand S."/>
            <person name="Jogler M."/>
            <person name="Boedeker C."/>
            <person name="Pinto D."/>
            <person name="Vollmers J."/>
            <person name="Rivas-Marin E."/>
            <person name="Kohn T."/>
            <person name="Peeters S.H."/>
            <person name="Heuer A."/>
            <person name="Rast P."/>
            <person name="Oberbeckmann S."/>
            <person name="Bunk B."/>
            <person name="Jeske O."/>
            <person name="Meyerdierks A."/>
            <person name="Storesund J.E."/>
            <person name="Kallscheuer N."/>
            <person name="Luecker S."/>
            <person name="Lage O.M."/>
            <person name="Pohl T."/>
            <person name="Merkel B.J."/>
            <person name="Hornburger P."/>
            <person name="Mueller R.-W."/>
            <person name="Bruemmer F."/>
            <person name="Labrenz M."/>
            <person name="Spormann A.M."/>
            <person name="Op den Camp H."/>
            <person name="Overmann J."/>
            <person name="Amann R."/>
            <person name="Jetten M.S.M."/>
            <person name="Mascher T."/>
            <person name="Medema M.H."/>
            <person name="Devos D.P."/>
            <person name="Kaster A.-K."/>
            <person name="Ovreas L."/>
            <person name="Rohde M."/>
            <person name="Galperin M.Y."/>
            <person name="Jogler C."/>
        </authorList>
    </citation>
    <scope>NUCLEOTIDE SEQUENCE [LARGE SCALE GENOMIC DNA]</scope>
    <source>
        <strain evidence="2 3">Mal4</strain>
    </source>
</reference>
<proteinExistence type="predicted"/>
<dbReference type="InterPro" id="IPR021857">
    <property type="entry name" value="DUF3467"/>
</dbReference>
<feature type="compositionally biased region" description="Pro residues" evidence="1">
    <location>
        <begin position="226"/>
        <end position="238"/>
    </location>
</feature>
<dbReference type="AlphaFoldDB" id="A0A517ZA77"/>
<dbReference type="OrthoDB" id="214456at2"/>
<dbReference type="EMBL" id="CP036275">
    <property type="protein sequence ID" value="QDU39309.1"/>
    <property type="molecule type" value="Genomic_DNA"/>
</dbReference>
<gene>
    <name evidence="2" type="ORF">Mal4_36480</name>
</gene>
<evidence type="ECO:0000256" key="1">
    <source>
        <dbReference type="SAM" id="MobiDB-lite"/>
    </source>
</evidence>
<evidence type="ECO:0000313" key="3">
    <source>
        <dbReference type="Proteomes" id="UP000320496"/>
    </source>
</evidence>
<dbReference type="Proteomes" id="UP000320496">
    <property type="component" value="Chromosome"/>
</dbReference>
<protein>
    <recommendedName>
        <fullName evidence="4">DUF3467 domain-containing protein</fullName>
    </recommendedName>
</protein>
<accession>A0A517ZA77</accession>
<evidence type="ECO:0000313" key="2">
    <source>
        <dbReference type="EMBL" id="QDU39309.1"/>
    </source>
</evidence>
<feature type="compositionally biased region" description="Low complexity" evidence="1">
    <location>
        <begin position="112"/>
        <end position="135"/>
    </location>
</feature>
<dbReference type="KEGG" id="mri:Mal4_36480"/>
<dbReference type="Pfam" id="PF11950">
    <property type="entry name" value="DUF3467"/>
    <property type="match status" value="2"/>
</dbReference>
<feature type="region of interest" description="Disordered" evidence="1">
    <location>
        <begin position="218"/>
        <end position="238"/>
    </location>
</feature>
<evidence type="ECO:0008006" key="4">
    <source>
        <dbReference type="Google" id="ProtNLM"/>
    </source>
</evidence>
<keyword evidence="3" id="KW-1185">Reference proteome</keyword>
<name>A0A517ZA77_9PLAN</name>
<feature type="region of interest" description="Disordered" evidence="1">
    <location>
        <begin position="1"/>
        <end position="22"/>
    </location>
</feature>
<feature type="region of interest" description="Disordered" evidence="1">
    <location>
        <begin position="98"/>
        <end position="153"/>
    </location>
</feature>
<sequence length="238" mass="25254">MSDSFDHGDPPPDDELPEPLHGHVRHSNLSARVTPDVAEGVFSNGAIVLNGPYECVLDFVIRLAEIQRVVARVVLPAPVGQQFAQALQENIHLYESRFGPVEGQSPRPRGSEPPAGEVSPGEPGAPAGAGAISPLAGGGSSEGAREGQDPPPSIDVIYDELKLPDELLCGRYSNAVLIRHSSTEFCFDFISNVYPRSAVAARIFMAAGQVQPLLRSLRQALSDPPGNDPPPPMDPSSN</sequence>
<feature type="compositionally biased region" description="Basic and acidic residues" evidence="1">
    <location>
        <begin position="1"/>
        <end position="10"/>
    </location>
</feature>
<organism evidence="2 3">
    <name type="scientific">Maioricimonas rarisocia</name>
    <dbReference type="NCBI Taxonomy" id="2528026"/>
    <lineage>
        <taxon>Bacteria</taxon>
        <taxon>Pseudomonadati</taxon>
        <taxon>Planctomycetota</taxon>
        <taxon>Planctomycetia</taxon>
        <taxon>Planctomycetales</taxon>
        <taxon>Planctomycetaceae</taxon>
        <taxon>Maioricimonas</taxon>
    </lineage>
</organism>